<keyword evidence="5" id="KW-0443">Lipid metabolism</keyword>
<dbReference type="EMBL" id="JAWJWE010000004">
    <property type="protein sequence ID" value="KAK6636962.1"/>
    <property type="molecule type" value="Genomic_DNA"/>
</dbReference>
<keyword evidence="5" id="KW-1208">Phospholipid metabolism</keyword>
<comment type="pathway">
    <text evidence="1">Phospholipid metabolism; CDP-diacylglycerol biosynthesis; CDP-diacylglycerol from sn-glycerol 3-phosphate: step 2/3.</text>
</comment>
<dbReference type="CDD" id="cd07989">
    <property type="entry name" value="LPLAT_AGPAT-like"/>
    <property type="match status" value="1"/>
</dbReference>
<comment type="caution">
    <text evidence="7">The sequence shown here is derived from an EMBL/GenBank/DDBJ whole genome shotgun (WGS) entry which is preliminary data.</text>
</comment>
<dbReference type="GO" id="GO:0003841">
    <property type="term" value="F:1-acylglycerol-3-phosphate O-acyltransferase activity"/>
    <property type="evidence" value="ECO:0007669"/>
    <property type="project" value="UniProtKB-UniRule"/>
</dbReference>
<dbReference type="InterPro" id="IPR002123">
    <property type="entry name" value="Plipid/glycerol_acylTrfase"/>
</dbReference>
<dbReference type="PANTHER" id="PTHR10434">
    <property type="entry name" value="1-ACYL-SN-GLYCEROL-3-PHOSPHATE ACYLTRANSFERASE"/>
    <property type="match status" value="1"/>
</dbReference>
<dbReference type="Proteomes" id="UP001372834">
    <property type="component" value="Unassembled WGS sequence"/>
</dbReference>
<dbReference type="InterPro" id="IPR004552">
    <property type="entry name" value="AGP_acyltrans"/>
</dbReference>
<comment type="domain">
    <text evidence="5">The HXXXXD motif is essential for acyltransferase activity and may constitute the binding site for the phosphate moiety of the glycerol-3-phosphate.</text>
</comment>
<dbReference type="GO" id="GO:0006654">
    <property type="term" value="P:phosphatidic acid biosynthetic process"/>
    <property type="evidence" value="ECO:0007669"/>
    <property type="project" value="TreeGrafter"/>
</dbReference>
<gene>
    <name evidence="7" type="ORF">RUM43_010628</name>
</gene>
<evidence type="ECO:0000256" key="4">
    <source>
        <dbReference type="ARBA" id="ARBA00023315"/>
    </source>
</evidence>
<organism evidence="7 8">
    <name type="scientific">Polyplax serrata</name>
    <name type="common">Common mouse louse</name>
    <dbReference type="NCBI Taxonomy" id="468196"/>
    <lineage>
        <taxon>Eukaryota</taxon>
        <taxon>Metazoa</taxon>
        <taxon>Ecdysozoa</taxon>
        <taxon>Arthropoda</taxon>
        <taxon>Hexapoda</taxon>
        <taxon>Insecta</taxon>
        <taxon>Pterygota</taxon>
        <taxon>Neoptera</taxon>
        <taxon>Paraneoptera</taxon>
        <taxon>Psocodea</taxon>
        <taxon>Troctomorpha</taxon>
        <taxon>Phthiraptera</taxon>
        <taxon>Anoplura</taxon>
        <taxon>Polyplacidae</taxon>
        <taxon>Polyplax</taxon>
    </lineage>
</organism>
<dbReference type="Pfam" id="PF01553">
    <property type="entry name" value="Acyltransferase"/>
    <property type="match status" value="1"/>
</dbReference>
<evidence type="ECO:0000256" key="5">
    <source>
        <dbReference type="RuleBase" id="RU361267"/>
    </source>
</evidence>
<sequence>MFFRPRNWKNALIPAAGLRLIKRLFGFRWKVTGHQNIVRDSGSVVLINHQSIIDLIALAELWPIMDNCTVISKKEIFYLGPFGLASYLWGTIFIDRLNPDKAKDTINKTGETVRRRKAKLCMFPEGTRHGGDELLPFKKGAFHVAIASRVPIQPVVVSKYYYIDYKKKRFDSGYTQIEILPPISTEGYTRDNIDELVEKTHQIMSKRYKELNKEVLGKVENVKYDLNENKRYCSDRTYRT</sequence>
<keyword evidence="5" id="KW-0444">Lipid biosynthesis</keyword>
<evidence type="ECO:0000256" key="2">
    <source>
        <dbReference type="ARBA" id="ARBA00008655"/>
    </source>
</evidence>
<keyword evidence="5" id="KW-0594">Phospholipid biosynthesis</keyword>
<dbReference type="SMART" id="SM00563">
    <property type="entry name" value="PlsC"/>
    <property type="match status" value="1"/>
</dbReference>
<proteinExistence type="inferred from homology"/>
<feature type="domain" description="Phospholipid/glycerol acyltransferase" evidence="6">
    <location>
        <begin position="43"/>
        <end position="160"/>
    </location>
</feature>
<dbReference type="PANTHER" id="PTHR10434:SF11">
    <property type="entry name" value="1-ACYL-SN-GLYCEROL-3-PHOSPHATE ACYLTRANSFERASE"/>
    <property type="match status" value="1"/>
</dbReference>
<evidence type="ECO:0000256" key="3">
    <source>
        <dbReference type="ARBA" id="ARBA00022679"/>
    </source>
</evidence>
<accession>A0AAN8PL42</accession>
<dbReference type="EC" id="2.3.1.51" evidence="5"/>
<comment type="catalytic activity">
    <reaction evidence="5">
        <text>a 1-acyl-sn-glycero-3-phosphate + an acyl-CoA = a 1,2-diacyl-sn-glycero-3-phosphate + CoA</text>
        <dbReference type="Rhea" id="RHEA:19709"/>
        <dbReference type="ChEBI" id="CHEBI:57287"/>
        <dbReference type="ChEBI" id="CHEBI:57970"/>
        <dbReference type="ChEBI" id="CHEBI:58342"/>
        <dbReference type="ChEBI" id="CHEBI:58608"/>
        <dbReference type="EC" id="2.3.1.51"/>
    </reaction>
</comment>
<evidence type="ECO:0000313" key="7">
    <source>
        <dbReference type="EMBL" id="KAK6636962.1"/>
    </source>
</evidence>
<reference evidence="7 8" key="1">
    <citation type="submission" date="2023-10" db="EMBL/GenBank/DDBJ databases">
        <title>Genomes of two closely related lineages of the louse Polyplax serrata with different host specificities.</title>
        <authorList>
            <person name="Martinu J."/>
            <person name="Tarabai H."/>
            <person name="Stefka J."/>
            <person name="Hypsa V."/>
        </authorList>
    </citation>
    <scope>NUCLEOTIDE SEQUENCE [LARGE SCALE GENOMIC DNA]</scope>
    <source>
        <strain evidence="7">HR10_N</strain>
    </source>
</reference>
<evidence type="ECO:0000259" key="6">
    <source>
        <dbReference type="SMART" id="SM00563"/>
    </source>
</evidence>
<dbReference type="GO" id="GO:0016020">
    <property type="term" value="C:membrane"/>
    <property type="evidence" value="ECO:0007669"/>
    <property type="project" value="InterPro"/>
</dbReference>
<evidence type="ECO:0000256" key="1">
    <source>
        <dbReference type="ARBA" id="ARBA00004728"/>
    </source>
</evidence>
<evidence type="ECO:0000313" key="8">
    <source>
        <dbReference type="Proteomes" id="UP001372834"/>
    </source>
</evidence>
<dbReference type="SUPFAM" id="SSF69593">
    <property type="entry name" value="Glycerol-3-phosphate (1)-acyltransferase"/>
    <property type="match status" value="1"/>
</dbReference>
<dbReference type="GO" id="GO:0005783">
    <property type="term" value="C:endoplasmic reticulum"/>
    <property type="evidence" value="ECO:0007669"/>
    <property type="project" value="TreeGrafter"/>
</dbReference>
<keyword evidence="3 5" id="KW-0808">Transferase</keyword>
<dbReference type="AlphaFoldDB" id="A0AAN8PL42"/>
<comment type="similarity">
    <text evidence="2 5">Belongs to the 1-acyl-sn-glycerol-3-phosphate acyltransferase family.</text>
</comment>
<keyword evidence="4 5" id="KW-0012">Acyltransferase</keyword>
<dbReference type="NCBIfam" id="TIGR00530">
    <property type="entry name" value="AGP_acyltrn"/>
    <property type="match status" value="1"/>
</dbReference>
<name>A0AAN8PL42_POLSC</name>
<protein>
    <recommendedName>
        <fullName evidence="5">1-acyl-sn-glycerol-3-phosphate acyltransferase</fullName>
        <ecNumber evidence="5">2.3.1.51</ecNumber>
    </recommendedName>
</protein>